<comment type="caution">
    <text evidence="2">The sequence shown here is derived from an EMBL/GenBank/DDBJ whole genome shotgun (WGS) entry which is preliminary data.</text>
</comment>
<keyword evidence="3" id="KW-1185">Reference proteome</keyword>
<feature type="transmembrane region" description="Helical" evidence="1">
    <location>
        <begin position="21"/>
        <end position="39"/>
    </location>
</feature>
<name>A0ABT8DQR0_9FLAO</name>
<dbReference type="RefSeq" id="WP_290255498.1">
    <property type="nucleotide sequence ID" value="NZ_JAUGQQ010000015.1"/>
</dbReference>
<dbReference type="Proteomes" id="UP001244787">
    <property type="component" value="Unassembled WGS sequence"/>
</dbReference>
<keyword evidence="1" id="KW-0812">Transmembrane</keyword>
<protein>
    <recommendedName>
        <fullName evidence="4">TIGR02588 family protein</fullName>
    </recommendedName>
</protein>
<evidence type="ECO:0000313" key="3">
    <source>
        <dbReference type="Proteomes" id="UP001244787"/>
    </source>
</evidence>
<dbReference type="EMBL" id="JAUGQQ010000015">
    <property type="protein sequence ID" value="MDN3725407.1"/>
    <property type="molecule type" value="Genomic_DNA"/>
</dbReference>
<keyword evidence="1" id="KW-1133">Transmembrane helix</keyword>
<sequence length="132" mass="14867">MEKKKKKKKEKKNWLEWTVTLISMVIVSFTIGVLVYQMVVSEENPPDIVISLGKAESKTNHYTIPVTVHNKGDITAKKLSIEFTKGEGSDTEKARLEFDYVPGQSKVKGWISFTGNPDDESIKPHILGYSIP</sequence>
<organism evidence="2 3">
    <name type="scientific">Aequorivita aurantiaca</name>
    <dbReference type="NCBI Taxonomy" id="3053356"/>
    <lineage>
        <taxon>Bacteria</taxon>
        <taxon>Pseudomonadati</taxon>
        <taxon>Bacteroidota</taxon>
        <taxon>Flavobacteriia</taxon>
        <taxon>Flavobacteriales</taxon>
        <taxon>Flavobacteriaceae</taxon>
        <taxon>Aequorivita</taxon>
    </lineage>
</organism>
<evidence type="ECO:0000313" key="2">
    <source>
        <dbReference type="EMBL" id="MDN3725407.1"/>
    </source>
</evidence>
<reference evidence="2 3" key="1">
    <citation type="submission" date="2023-06" db="EMBL/GenBank/DDBJ databases">
        <authorList>
            <person name="Ye Y.-Q."/>
            <person name="Du Z.-J."/>
        </authorList>
    </citation>
    <scope>NUCLEOTIDE SEQUENCE [LARGE SCALE GENOMIC DNA]</scope>
    <source>
        <strain evidence="2 3">SDUM287046</strain>
    </source>
</reference>
<evidence type="ECO:0000256" key="1">
    <source>
        <dbReference type="SAM" id="Phobius"/>
    </source>
</evidence>
<gene>
    <name evidence="2" type="ORF">QRD02_13545</name>
</gene>
<evidence type="ECO:0008006" key="4">
    <source>
        <dbReference type="Google" id="ProtNLM"/>
    </source>
</evidence>
<accession>A0ABT8DQR0</accession>
<keyword evidence="1" id="KW-0472">Membrane</keyword>
<proteinExistence type="predicted"/>